<feature type="domain" description="Tyrosine specific protein phosphatases" evidence="6">
    <location>
        <begin position="37"/>
        <end position="85"/>
    </location>
</feature>
<evidence type="ECO:0000256" key="3">
    <source>
        <dbReference type="ARBA" id="ARBA00022801"/>
    </source>
</evidence>
<dbReference type="PROSITE" id="PS50054">
    <property type="entry name" value="TYR_PHOSPHATASE_DUAL"/>
    <property type="match status" value="1"/>
</dbReference>
<dbReference type="RefSeq" id="XP_008874778.1">
    <property type="nucleotide sequence ID" value="XM_008876556.1"/>
</dbReference>
<evidence type="ECO:0000259" key="6">
    <source>
        <dbReference type="PROSITE" id="PS50056"/>
    </source>
</evidence>
<dbReference type="InterPro" id="IPR020422">
    <property type="entry name" value="TYR_PHOSPHATASE_DUAL_dom"/>
</dbReference>
<dbReference type="GeneID" id="20087284"/>
<feature type="domain" description="Tyrosine-protein phosphatase" evidence="5">
    <location>
        <begin position="1"/>
        <end position="85"/>
    </location>
</feature>
<dbReference type="InterPro" id="IPR016130">
    <property type="entry name" value="Tyr_Pase_AS"/>
</dbReference>
<keyword evidence="4" id="KW-0904">Protein phosphatase</keyword>
<organism evidence="7">
    <name type="scientific">Aphanomyces invadans</name>
    <dbReference type="NCBI Taxonomy" id="157072"/>
    <lineage>
        <taxon>Eukaryota</taxon>
        <taxon>Sar</taxon>
        <taxon>Stramenopiles</taxon>
        <taxon>Oomycota</taxon>
        <taxon>Saprolegniomycetes</taxon>
        <taxon>Saprolegniales</taxon>
        <taxon>Verrucalvaceae</taxon>
        <taxon>Aphanomyces</taxon>
    </lineage>
</organism>
<evidence type="ECO:0000256" key="2">
    <source>
        <dbReference type="ARBA" id="ARBA00013064"/>
    </source>
</evidence>
<dbReference type="FunFam" id="3.90.190.10:FF:000006">
    <property type="entry name" value="Dual specificity protein phosphatase CDC14B"/>
    <property type="match status" value="1"/>
</dbReference>
<dbReference type="AlphaFoldDB" id="A0A024TQU7"/>
<sequence length="85" mass="9279">MWLNEAVYDPSPFVQAGIAHLDLEFPDGTKPPRDILKQFLTAFAATSGAVAIHCKAGLGRTGTCIGCYMMKHDGFKANNTIGWHR</sequence>
<dbReference type="SUPFAM" id="SSF52799">
    <property type="entry name" value="(Phosphotyrosine protein) phosphatases II"/>
    <property type="match status" value="1"/>
</dbReference>
<dbReference type="PROSITE" id="PS50056">
    <property type="entry name" value="TYR_PHOSPHATASE_2"/>
    <property type="match status" value="1"/>
</dbReference>
<dbReference type="EMBL" id="KI913976">
    <property type="protein sequence ID" value="ETV96515.1"/>
    <property type="molecule type" value="Genomic_DNA"/>
</dbReference>
<evidence type="ECO:0000256" key="4">
    <source>
        <dbReference type="ARBA" id="ARBA00022912"/>
    </source>
</evidence>
<dbReference type="InterPro" id="IPR050561">
    <property type="entry name" value="PTP"/>
</dbReference>
<dbReference type="PANTHER" id="PTHR23339">
    <property type="entry name" value="TYROSINE SPECIFIC PROTEIN PHOSPHATASE AND DUAL SPECIFICITY PROTEIN PHOSPHATASE"/>
    <property type="match status" value="1"/>
</dbReference>
<dbReference type="EC" id="3.1.3.48" evidence="2"/>
<dbReference type="InterPro" id="IPR029021">
    <property type="entry name" value="Prot-tyrosine_phosphatase-like"/>
</dbReference>
<accession>A0A024TQU7</accession>
<gene>
    <name evidence="7" type="ORF">H310_10234</name>
</gene>
<proteinExistence type="inferred from homology"/>
<reference evidence="7" key="1">
    <citation type="submission" date="2013-12" db="EMBL/GenBank/DDBJ databases">
        <title>The Genome Sequence of Aphanomyces invadans NJM9701.</title>
        <authorList>
            <consortium name="The Broad Institute Genomics Platform"/>
            <person name="Russ C."/>
            <person name="Tyler B."/>
            <person name="van West P."/>
            <person name="Dieguez-Uribeondo J."/>
            <person name="Young S.K."/>
            <person name="Zeng Q."/>
            <person name="Gargeya S."/>
            <person name="Fitzgerald M."/>
            <person name="Abouelleil A."/>
            <person name="Alvarado L."/>
            <person name="Chapman S.B."/>
            <person name="Gainer-Dewar J."/>
            <person name="Goldberg J."/>
            <person name="Griggs A."/>
            <person name="Gujja S."/>
            <person name="Hansen M."/>
            <person name="Howarth C."/>
            <person name="Imamovic A."/>
            <person name="Ireland A."/>
            <person name="Larimer J."/>
            <person name="McCowan C."/>
            <person name="Murphy C."/>
            <person name="Pearson M."/>
            <person name="Poon T.W."/>
            <person name="Priest M."/>
            <person name="Roberts A."/>
            <person name="Saif S."/>
            <person name="Shea T."/>
            <person name="Sykes S."/>
            <person name="Wortman J."/>
            <person name="Nusbaum C."/>
            <person name="Birren B."/>
        </authorList>
    </citation>
    <scope>NUCLEOTIDE SEQUENCE [LARGE SCALE GENOMIC DNA]</scope>
    <source>
        <strain evidence="7">NJM9701</strain>
    </source>
</reference>
<name>A0A024TQU7_9STRA</name>
<dbReference type="PROSITE" id="PS00383">
    <property type="entry name" value="TYR_PHOSPHATASE_1"/>
    <property type="match status" value="1"/>
</dbReference>
<evidence type="ECO:0000313" key="7">
    <source>
        <dbReference type="EMBL" id="ETV96515.1"/>
    </source>
</evidence>
<keyword evidence="3" id="KW-0378">Hydrolase</keyword>
<dbReference type="GO" id="GO:0004725">
    <property type="term" value="F:protein tyrosine phosphatase activity"/>
    <property type="evidence" value="ECO:0007669"/>
    <property type="project" value="UniProtKB-EC"/>
</dbReference>
<evidence type="ECO:0000259" key="5">
    <source>
        <dbReference type="PROSITE" id="PS50054"/>
    </source>
</evidence>
<dbReference type="InterPro" id="IPR000387">
    <property type="entry name" value="Tyr_Pase_dom"/>
</dbReference>
<dbReference type="OrthoDB" id="266663at2759"/>
<protein>
    <recommendedName>
        <fullName evidence="2">protein-tyrosine-phosphatase</fullName>
        <ecNumber evidence="2">3.1.3.48</ecNumber>
    </recommendedName>
</protein>
<dbReference type="Gene3D" id="3.90.190.10">
    <property type="entry name" value="Protein tyrosine phosphatase superfamily"/>
    <property type="match status" value="1"/>
</dbReference>
<comment type="similarity">
    <text evidence="1">Belongs to the protein-tyrosine phosphatase family. Non-receptor class CDC14 subfamily.</text>
</comment>
<evidence type="ECO:0000256" key="1">
    <source>
        <dbReference type="ARBA" id="ARBA00007315"/>
    </source>
</evidence>
<dbReference type="Pfam" id="PF22785">
    <property type="entry name" value="Tc-R-P"/>
    <property type="match status" value="1"/>
</dbReference>
<dbReference type="eggNOG" id="KOG1720">
    <property type="taxonomic scope" value="Eukaryota"/>
</dbReference>
<dbReference type="STRING" id="157072.A0A024TQU7"/>
<dbReference type="VEuPathDB" id="FungiDB:H310_10234"/>